<protein>
    <submittedName>
        <fullName evidence="1">Uncharacterized protein</fullName>
    </submittedName>
</protein>
<dbReference type="Proteomes" id="UP001447979">
    <property type="component" value="Unassembled WGS sequence"/>
</dbReference>
<comment type="caution">
    <text evidence="1">The sequence shown here is derived from an EMBL/GenBank/DDBJ whole genome shotgun (WGS) entry which is preliminary data.</text>
</comment>
<evidence type="ECO:0000313" key="2">
    <source>
        <dbReference type="Proteomes" id="UP001447979"/>
    </source>
</evidence>
<accession>A0ABV1CAZ7</accession>
<keyword evidence="2" id="KW-1185">Reference proteome</keyword>
<dbReference type="RefSeq" id="WP_349169680.1">
    <property type="nucleotide sequence ID" value="NZ_JBBMFO010000001.1"/>
</dbReference>
<sequence length="55" mass="6175">MRKKPINMTTTMSMTMIVVASLIRTMKILAAARENALNKTKKKSLSKVIGSYFLI</sequence>
<organism evidence="1 2">
    <name type="scientific">Peptoniphilus hominis</name>
    <name type="common">ex Hitch et al. 2025</name>
    <dbReference type="NCBI Taxonomy" id="3133174"/>
    <lineage>
        <taxon>Bacteria</taxon>
        <taxon>Bacillati</taxon>
        <taxon>Bacillota</taxon>
        <taxon>Tissierellia</taxon>
        <taxon>Tissierellales</taxon>
        <taxon>Peptoniphilaceae</taxon>
        <taxon>Peptoniphilus</taxon>
    </lineage>
</organism>
<name>A0ABV1CAZ7_9FIRM</name>
<evidence type="ECO:0000313" key="1">
    <source>
        <dbReference type="EMBL" id="MEQ2400013.1"/>
    </source>
</evidence>
<reference evidence="1 2" key="1">
    <citation type="submission" date="2024-03" db="EMBL/GenBank/DDBJ databases">
        <title>Human intestinal bacterial collection.</title>
        <authorList>
            <person name="Pauvert C."/>
            <person name="Hitch T.C.A."/>
            <person name="Clavel T."/>
        </authorList>
    </citation>
    <scope>NUCLEOTIDE SEQUENCE [LARGE SCALE GENOMIC DNA]</scope>
    <source>
        <strain evidence="1 2">CLA-SR-H025</strain>
    </source>
</reference>
<proteinExistence type="predicted"/>
<dbReference type="EMBL" id="JBBMFO010000001">
    <property type="protein sequence ID" value="MEQ2400013.1"/>
    <property type="molecule type" value="Genomic_DNA"/>
</dbReference>
<gene>
    <name evidence="1" type="ORF">WMO19_00185</name>
</gene>